<sequence>MGKSVQTIADNVNLIASKDTWIEGLAVQQLIKTSELTGMRRVAGMPDLHPGRGYPIGAAFFTTKTIYPALVGNDIGCGMSLWQTSIKTTKVNLDKMVKKFEHIEQPLNDSWNDIVQARKAEKNITTQAYDHALGTIGGGNHFAEFQAIEDVYHPEALNELGLNTKQLLLLVHSGSRGLGQSILTEHINSHNHNGIEISSADHPHSDFAHYMEQHDEAVRWAELNRELIALRFLEAVRTDGQCVLDINHNLVSPKTINNESGWLHRKGATPSDKGYVVIPGSRGDYSYLVKPMSDSDQAMQTSLYSLPHGAGRKWKRGECHGRLGHKYKREDLYRTALGSRVVCGNKELLYDEAPQAYKKCQTVINDMVMAGLITVVAKLRPVLTFKTNGDCSS</sequence>
<dbReference type="NCBIfam" id="NF007153">
    <property type="entry name" value="PRK09588.1"/>
    <property type="match status" value="1"/>
</dbReference>
<evidence type="ECO:0000313" key="12">
    <source>
        <dbReference type="EMBL" id="GEM76851.1"/>
    </source>
</evidence>
<dbReference type="GO" id="GO:0042245">
    <property type="term" value="P:RNA repair"/>
    <property type="evidence" value="ECO:0007669"/>
    <property type="project" value="UniProtKB-KW"/>
</dbReference>
<reference evidence="12 13" key="1">
    <citation type="submission" date="2019-07" db="EMBL/GenBank/DDBJ databases">
        <title>Whole genome shotgun sequence of Vibrio sagamiensis NBRC 104589.</title>
        <authorList>
            <person name="Hosoyama A."/>
            <person name="Uohara A."/>
            <person name="Ohji S."/>
            <person name="Ichikawa N."/>
        </authorList>
    </citation>
    <scope>NUCLEOTIDE SEQUENCE [LARGE SCALE GENOMIC DNA]</scope>
    <source>
        <strain evidence="12 13">NBRC 104589</strain>
    </source>
</reference>
<dbReference type="Pfam" id="PF01139">
    <property type="entry name" value="RtcB"/>
    <property type="match status" value="2"/>
</dbReference>
<feature type="binding site" evidence="10">
    <location>
        <position position="286"/>
    </location>
    <ligand>
        <name>GMP</name>
        <dbReference type="ChEBI" id="CHEBI:58115"/>
    </ligand>
</feature>
<keyword evidence="2" id="KW-0436">Ligase</keyword>
<dbReference type="EC" id="6.5.1.8" evidence="1"/>
<dbReference type="GO" id="GO:0005525">
    <property type="term" value="F:GTP binding"/>
    <property type="evidence" value="ECO:0007669"/>
    <property type="project" value="UniProtKB-KW"/>
</dbReference>
<dbReference type="GO" id="GO:0006396">
    <property type="term" value="P:RNA processing"/>
    <property type="evidence" value="ECO:0007669"/>
    <property type="project" value="InterPro"/>
</dbReference>
<dbReference type="RefSeq" id="WP_039983200.1">
    <property type="nucleotide sequence ID" value="NZ_BAOJ01000173.1"/>
</dbReference>
<name>A0A511QHU4_9VIBR</name>
<feature type="binding site" evidence="10">
    <location>
        <begin position="140"/>
        <end position="144"/>
    </location>
    <ligand>
        <name>GMP</name>
        <dbReference type="ChEBI" id="CHEBI:58115"/>
    </ligand>
</feature>
<evidence type="ECO:0000256" key="5">
    <source>
        <dbReference type="ARBA" id="ARBA00022800"/>
    </source>
</evidence>
<dbReference type="GO" id="GO:0003972">
    <property type="term" value="F:RNA ligase (ATP) activity"/>
    <property type="evidence" value="ECO:0007669"/>
    <property type="project" value="TreeGrafter"/>
</dbReference>
<feature type="binding site" evidence="11">
    <location>
        <position position="172"/>
    </location>
    <ligand>
        <name>Mn(2+)</name>
        <dbReference type="ChEBI" id="CHEBI:29035"/>
        <label>2</label>
    </ligand>
</feature>
<keyword evidence="4 10" id="KW-0547">Nucleotide-binding</keyword>
<feature type="binding site" evidence="10">
    <location>
        <begin position="248"/>
        <end position="249"/>
    </location>
    <ligand>
        <name>GMP</name>
        <dbReference type="ChEBI" id="CHEBI:58115"/>
    </ligand>
</feature>
<evidence type="ECO:0000256" key="10">
    <source>
        <dbReference type="PIRSR" id="PIRSR601233-2"/>
    </source>
</evidence>
<feature type="binding site" evidence="11">
    <location>
        <position position="141"/>
    </location>
    <ligand>
        <name>Mn(2+)</name>
        <dbReference type="ChEBI" id="CHEBI:29035"/>
        <label>1</label>
    </ligand>
</feature>
<keyword evidence="13" id="KW-1185">Reference proteome</keyword>
<evidence type="ECO:0000256" key="1">
    <source>
        <dbReference type="ARBA" id="ARBA00012726"/>
    </source>
</evidence>
<evidence type="ECO:0000256" key="2">
    <source>
        <dbReference type="ARBA" id="ARBA00022598"/>
    </source>
</evidence>
<keyword evidence="3 11" id="KW-0479">Metal-binding</keyword>
<evidence type="ECO:0000256" key="11">
    <source>
        <dbReference type="PIRSR" id="PIRSR601233-3"/>
    </source>
</evidence>
<dbReference type="InterPro" id="IPR017510">
    <property type="entry name" value="RtcB2"/>
</dbReference>
<evidence type="ECO:0000256" key="9">
    <source>
        <dbReference type="PIRSR" id="PIRSR601233-1"/>
    </source>
</evidence>
<dbReference type="PANTHER" id="PTHR11118">
    <property type="entry name" value="RNA-SPLICING LIGASE RTCB HOMOLOG"/>
    <property type="match status" value="1"/>
</dbReference>
<evidence type="ECO:0000256" key="6">
    <source>
        <dbReference type="ARBA" id="ARBA00023134"/>
    </source>
</evidence>
<comment type="catalytic activity">
    <reaction evidence="8">
        <text>a 3'-end 3'-phospho-ribonucleotide-RNA + a 5'-end dephospho-ribonucleoside-RNA + GTP = a ribonucleotidyl-ribonucleotide-RNA + GMP + diphosphate</text>
        <dbReference type="Rhea" id="RHEA:68076"/>
        <dbReference type="Rhea" id="RHEA-COMP:10463"/>
        <dbReference type="Rhea" id="RHEA-COMP:13936"/>
        <dbReference type="Rhea" id="RHEA-COMP:17355"/>
        <dbReference type="ChEBI" id="CHEBI:33019"/>
        <dbReference type="ChEBI" id="CHEBI:37565"/>
        <dbReference type="ChEBI" id="CHEBI:58115"/>
        <dbReference type="ChEBI" id="CHEBI:83062"/>
        <dbReference type="ChEBI" id="CHEBI:138284"/>
        <dbReference type="ChEBI" id="CHEBI:173118"/>
        <dbReference type="EC" id="6.5.1.8"/>
    </reaction>
</comment>
<dbReference type="NCBIfam" id="TIGR03073">
    <property type="entry name" value="release_rtcB"/>
    <property type="match status" value="1"/>
</dbReference>
<dbReference type="GO" id="GO:0170057">
    <property type="term" value="F:RNA ligase (GTP) activity"/>
    <property type="evidence" value="ECO:0007669"/>
    <property type="project" value="UniProtKB-EC"/>
</dbReference>
<dbReference type="InterPro" id="IPR001233">
    <property type="entry name" value="RtcB"/>
</dbReference>
<feature type="binding site" evidence="11">
    <location>
        <position position="248"/>
    </location>
    <ligand>
        <name>Mn(2+)</name>
        <dbReference type="ChEBI" id="CHEBI:29035"/>
        <label>2</label>
    </ligand>
</feature>
<dbReference type="PANTHER" id="PTHR11118:SF1">
    <property type="entry name" value="RNA-SPLICING LIGASE RTCB HOMOLOG"/>
    <property type="match status" value="1"/>
</dbReference>
<feature type="binding site" evidence="10">
    <location>
        <position position="386"/>
    </location>
    <ligand>
        <name>GMP</name>
        <dbReference type="ChEBI" id="CHEBI:58115"/>
    </ligand>
</feature>
<proteinExistence type="predicted"/>
<evidence type="ECO:0000256" key="4">
    <source>
        <dbReference type="ARBA" id="ARBA00022741"/>
    </source>
</evidence>
<keyword evidence="6 10" id="KW-0342">GTP-binding</keyword>
<protein>
    <recommendedName>
        <fullName evidence="1">3'-phosphate/5'-hydroxy nucleic acid ligase</fullName>
        <ecNumber evidence="1">6.5.1.8</ecNumber>
    </recommendedName>
</protein>
<dbReference type="OrthoDB" id="9802323at2"/>
<keyword evidence="7 11" id="KW-0464">Manganese</keyword>
<dbReference type="SUPFAM" id="SSF103365">
    <property type="entry name" value="Hypothetical protein PH1602"/>
    <property type="match status" value="1"/>
</dbReference>
<feature type="binding site" evidence="11">
    <location>
        <position position="74"/>
    </location>
    <ligand>
        <name>Mn(2+)</name>
        <dbReference type="ChEBI" id="CHEBI:29035"/>
        <label>1</label>
    </ligand>
</feature>
<gene>
    <name evidence="12" type="ORF">VSA01S_29630</name>
</gene>
<dbReference type="Gene3D" id="3.90.1860.10">
    <property type="entry name" value="tRNA-splicing ligase RtcB"/>
    <property type="match status" value="1"/>
</dbReference>
<evidence type="ECO:0000313" key="13">
    <source>
        <dbReference type="Proteomes" id="UP000321922"/>
    </source>
</evidence>
<dbReference type="InterPro" id="IPR036025">
    <property type="entry name" value="RtcB-like_sf"/>
</dbReference>
<dbReference type="AlphaFoldDB" id="A0A511QHU4"/>
<dbReference type="Proteomes" id="UP000321922">
    <property type="component" value="Unassembled WGS sequence"/>
</dbReference>
<comment type="cofactor">
    <cofactor evidence="11">
        <name>Mn(2+)</name>
        <dbReference type="ChEBI" id="CHEBI:29035"/>
    </cofactor>
    <text evidence="11">Binds 2 manganese ions per subunit.</text>
</comment>
<organism evidence="12 13">
    <name type="scientific">Vibrio sagamiensis NBRC 104589</name>
    <dbReference type="NCBI Taxonomy" id="1219064"/>
    <lineage>
        <taxon>Bacteria</taxon>
        <taxon>Pseudomonadati</taxon>
        <taxon>Pseudomonadota</taxon>
        <taxon>Gammaproteobacteria</taxon>
        <taxon>Vibrionales</taxon>
        <taxon>Vibrionaceae</taxon>
        <taxon>Vibrio</taxon>
    </lineage>
</organism>
<feature type="binding site" evidence="10">
    <location>
        <begin position="308"/>
        <end position="311"/>
    </location>
    <ligand>
        <name>GMP</name>
        <dbReference type="ChEBI" id="CHEBI:58115"/>
    </ligand>
</feature>
<accession>A0A511QHU4</accession>
<feature type="active site" description="GMP-histidine intermediate" evidence="9">
    <location>
        <position position="308"/>
    </location>
</feature>
<evidence type="ECO:0000256" key="7">
    <source>
        <dbReference type="ARBA" id="ARBA00023211"/>
    </source>
</evidence>
<dbReference type="EMBL" id="BJXJ01000033">
    <property type="protein sequence ID" value="GEM76851.1"/>
    <property type="molecule type" value="Genomic_DNA"/>
</dbReference>
<comment type="caution">
    <text evidence="12">The sequence shown here is derived from an EMBL/GenBank/DDBJ whole genome shotgun (WGS) entry which is preliminary data.</text>
</comment>
<dbReference type="GO" id="GO:0046872">
    <property type="term" value="F:metal ion binding"/>
    <property type="evidence" value="ECO:0007669"/>
    <property type="project" value="UniProtKB-KW"/>
</dbReference>
<evidence type="ECO:0000256" key="3">
    <source>
        <dbReference type="ARBA" id="ARBA00022723"/>
    </source>
</evidence>
<evidence type="ECO:0000256" key="8">
    <source>
        <dbReference type="ARBA" id="ARBA00047746"/>
    </source>
</evidence>
<keyword evidence="5" id="KW-0692">RNA repair</keyword>